<gene>
    <name evidence="1" type="ORF">ACFFLS_23320</name>
</gene>
<organism evidence="1 2">
    <name type="scientific">Flavobacterium procerum</name>
    <dbReference type="NCBI Taxonomy" id="1455569"/>
    <lineage>
        <taxon>Bacteria</taxon>
        <taxon>Pseudomonadati</taxon>
        <taxon>Bacteroidota</taxon>
        <taxon>Flavobacteriia</taxon>
        <taxon>Flavobacteriales</taxon>
        <taxon>Flavobacteriaceae</taxon>
        <taxon>Flavobacterium</taxon>
    </lineage>
</organism>
<dbReference type="InterPro" id="IPR036388">
    <property type="entry name" value="WH-like_DNA-bd_sf"/>
</dbReference>
<name>A0ABV6BX44_9FLAO</name>
<keyword evidence="2" id="KW-1185">Reference proteome</keyword>
<proteinExistence type="predicted"/>
<evidence type="ECO:0000313" key="1">
    <source>
        <dbReference type="EMBL" id="MFC0079995.1"/>
    </source>
</evidence>
<dbReference type="InterPro" id="IPR009057">
    <property type="entry name" value="Homeodomain-like_sf"/>
</dbReference>
<accession>A0ABV6BX44</accession>
<dbReference type="Gene3D" id="1.10.10.10">
    <property type="entry name" value="Winged helix-like DNA-binding domain superfamily/Winged helix DNA-binding domain"/>
    <property type="match status" value="1"/>
</dbReference>
<protein>
    <submittedName>
        <fullName evidence="1">DUF433 domain-containing protein</fullName>
    </submittedName>
</protein>
<dbReference type="PANTHER" id="PTHR34849:SF5">
    <property type="entry name" value="SSL2733 PROTEIN"/>
    <property type="match status" value="1"/>
</dbReference>
<dbReference type="PANTHER" id="PTHR34849">
    <property type="entry name" value="SSL5025 PROTEIN"/>
    <property type="match status" value="1"/>
</dbReference>
<evidence type="ECO:0000313" key="2">
    <source>
        <dbReference type="Proteomes" id="UP001589734"/>
    </source>
</evidence>
<sequence>MNPNWQNLISINPDIRFGKPVIKGTRICVSDILSWLSTGMSFEEIIEDFPELNKEQILAALAFAANRENITKIIAA</sequence>
<dbReference type="Proteomes" id="UP001589734">
    <property type="component" value="Unassembled WGS sequence"/>
</dbReference>
<dbReference type="EMBL" id="JBHLYW010000029">
    <property type="protein sequence ID" value="MFC0079995.1"/>
    <property type="molecule type" value="Genomic_DNA"/>
</dbReference>
<comment type="caution">
    <text evidence="1">The sequence shown here is derived from an EMBL/GenBank/DDBJ whole genome shotgun (WGS) entry which is preliminary data.</text>
</comment>
<dbReference type="InterPro" id="IPR007367">
    <property type="entry name" value="DUF433"/>
</dbReference>
<reference evidence="1 2" key="1">
    <citation type="submission" date="2024-09" db="EMBL/GenBank/DDBJ databases">
        <authorList>
            <person name="Sun Q."/>
            <person name="Mori K."/>
        </authorList>
    </citation>
    <scope>NUCLEOTIDE SEQUENCE [LARGE SCALE GENOMIC DNA]</scope>
    <source>
        <strain evidence="1 2">CGMCC 1.12926</strain>
    </source>
</reference>
<dbReference type="Pfam" id="PF04255">
    <property type="entry name" value="DUF433"/>
    <property type="match status" value="1"/>
</dbReference>
<dbReference type="SUPFAM" id="SSF46689">
    <property type="entry name" value="Homeodomain-like"/>
    <property type="match status" value="1"/>
</dbReference>
<dbReference type="RefSeq" id="WP_379683010.1">
    <property type="nucleotide sequence ID" value="NZ_JBHLYW010000029.1"/>
</dbReference>